<name>A0A8S1IXI6_9CHLO</name>
<keyword evidence="2" id="KW-1185">Reference proteome</keyword>
<dbReference type="EMBL" id="CAJHUC010000864">
    <property type="protein sequence ID" value="CAD7698638.1"/>
    <property type="molecule type" value="Genomic_DNA"/>
</dbReference>
<protein>
    <submittedName>
        <fullName evidence="1">Uncharacterized protein</fullName>
    </submittedName>
</protein>
<evidence type="ECO:0000313" key="2">
    <source>
        <dbReference type="Proteomes" id="UP000708148"/>
    </source>
</evidence>
<comment type="caution">
    <text evidence="1">The sequence shown here is derived from an EMBL/GenBank/DDBJ whole genome shotgun (WGS) entry which is preliminary data.</text>
</comment>
<dbReference type="AlphaFoldDB" id="A0A8S1IXI6"/>
<proteinExistence type="predicted"/>
<organism evidence="1 2">
    <name type="scientific">Ostreobium quekettii</name>
    <dbReference type="NCBI Taxonomy" id="121088"/>
    <lineage>
        <taxon>Eukaryota</taxon>
        <taxon>Viridiplantae</taxon>
        <taxon>Chlorophyta</taxon>
        <taxon>core chlorophytes</taxon>
        <taxon>Ulvophyceae</taxon>
        <taxon>TCBD clade</taxon>
        <taxon>Bryopsidales</taxon>
        <taxon>Ostreobineae</taxon>
        <taxon>Ostreobiaceae</taxon>
        <taxon>Ostreobium</taxon>
    </lineage>
</organism>
<reference evidence="1" key="1">
    <citation type="submission" date="2020-12" db="EMBL/GenBank/DDBJ databases">
        <authorList>
            <person name="Iha C."/>
        </authorList>
    </citation>
    <scope>NUCLEOTIDE SEQUENCE</scope>
</reference>
<gene>
    <name evidence="1" type="ORF">OSTQU699_LOCUS3999</name>
</gene>
<dbReference type="Proteomes" id="UP000708148">
    <property type="component" value="Unassembled WGS sequence"/>
</dbReference>
<evidence type="ECO:0000313" key="1">
    <source>
        <dbReference type="EMBL" id="CAD7698638.1"/>
    </source>
</evidence>
<sequence length="106" mass="11268">MPNIPCLWHWIELHVGQKRCASSTESRNGTVIVTQGHLRSLVASSGCAVNGDQRIATCAPRPWARRQRRAAISVGKGVLVATASVSMQSSDNSCFCRAKGCASTVG</sequence>
<accession>A0A8S1IXI6</accession>